<dbReference type="AlphaFoldDB" id="A0A4S8MUY0"/>
<sequence>MTNLVKLYIERSLQVPMEIRIEAYEFRMEENDQEYISCQFEDSRGVRHQVRHMPSIDRVVHVSSIGRYGRSVLRLFSTESSRWRQLCLDLSPLLYNDVLITQSSRDASLASKPQASRSRASVHPYQSLQELELIWIYEDEDFCQFGPFPKELRSAPVLHSLSLTDFPFKGNPRGLKTNLPLEKITSLSLSGMHGLSWENLPVTFEQFPNLEEIFLLADLPRDPDTGYYEDDYDEDGNSEDGEDYREDEDYDEVEDEDSDEDWEDFDEDEDSDLKILKLVIHNFGVASTILADYCLPSLTRLEMITRRADEGNPLRIKSETRTWLRNLNQLFRTSPHLESFCFVHSFTSDPGLIDGDDLISLLRSGPTLKEVEFKMSGFRILDNHFFESLTRNSPDDQTTAWDGSVLPRLRNLKVTITVSPFDFLVYNPSAIQDFQPDPVIVLSMIKSRTSVLSSSRSSSVQVDTRRRGPWAIPSTGNSILNSFKFTIVTQAASLQSDPMVPLSLISSLDQWTKRFRTVVGPSLHEFERNGTKVQLNLGTN</sequence>
<feature type="compositionally biased region" description="Acidic residues" evidence="1">
    <location>
        <begin position="227"/>
        <end position="266"/>
    </location>
</feature>
<reference evidence="2 3" key="1">
    <citation type="journal article" date="2019" name="Nat. Ecol. Evol.">
        <title>Megaphylogeny resolves global patterns of mushroom evolution.</title>
        <authorList>
            <person name="Varga T."/>
            <person name="Krizsan K."/>
            <person name="Foldi C."/>
            <person name="Dima B."/>
            <person name="Sanchez-Garcia M."/>
            <person name="Sanchez-Ramirez S."/>
            <person name="Szollosi G.J."/>
            <person name="Szarkandi J.G."/>
            <person name="Papp V."/>
            <person name="Albert L."/>
            <person name="Andreopoulos W."/>
            <person name="Angelini C."/>
            <person name="Antonin V."/>
            <person name="Barry K.W."/>
            <person name="Bougher N.L."/>
            <person name="Buchanan P."/>
            <person name="Buyck B."/>
            <person name="Bense V."/>
            <person name="Catcheside P."/>
            <person name="Chovatia M."/>
            <person name="Cooper J."/>
            <person name="Damon W."/>
            <person name="Desjardin D."/>
            <person name="Finy P."/>
            <person name="Geml J."/>
            <person name="Haridas S."/>
            <person name="Hughes K."/>
            <person name="Justo A."/>
            <person name="Karasinski D."/>
            <person name="Kautmanova I."/>
            <person name="Kiss B."/>
            <person name="Kocsube S."/>
            <person name="Kotiranta H."/>
            <person name="LaButti K.M."/>
            <person name="Lechner B.E."/>
            <person name="Liimatainen K."/>
            <person name="Lipzen A."/>
            <person name="Lukacs Z."/>
            <person name="Mihaltcheva S."/>
            <person name="Morgado L.N."/>
            <person name="Niskanen T."/>
            <person name="Noordeloos M.E."/>
            <person name="Ohm R.A."/>
            <person name="Ortiz-Santana B."/>
            <person name="Ovrebo C."/>
            <person name="Racz N."/>
            <person name="Riley R."/>
            <person name="Savchenko A."/>
            <person name="Shiryaev A."/>
            <person name="Soop K."/>
            <person name="Spirin V."/>
            <person name="Szebenyi C."/>
            <person name="Tomsovsky M."/>
            <person name="Tulloss R.E."/>
            <person name="Uehling J."/>
            <person name="Grigoriev I.V."/>
            <person name="Vagvolgyi C."/>
            <person name="Papp T."/>
            <person name="Martin F.M."/>
            <person name="Miettinen O."/>
            <person name="Hibbett D.S."/>
            <person name="Nagy L.G."/>
        </authorList>
    </citation>
    <scope>NUCLEOTIDE SEQUENCE [LARGE SCALE GENOMIC DNA]</scope>
    <source>
        <strain evidence="2 3">CBS 962.96</strain>
    </source>
</reference>
<dbReference type="InterPro" id="IPR032675">
    <property type="entry name" value="LRR_dom_sf"/>
</dbReference>
<keyword evidence="3" id="KW-1185">Reference proteome</keyword>
<dbReference type="SUPFAM" id="SSF52047">
    <property type="entry name" value="RNI-like"/>
    <property type="match status" value="1"/>
</dbReference>
<evidence type="ECO:0000313" key="2">
    <source>
        <dbReference type="EMBL" id="THV07048.1"/>
    </source>
</evidence>
<organism evidence="2 3">
    <name type="scientific">Dendrothele bispora (strain CBS 962.96)</name>
    <dbReference type="NCBI Taxonomy" id="1314807"/>
    <lineage>
        <taxon>Eukaryota</taxon>
        <taxon>Fungi</taxon>
        <taxon>Dikarya</taxon>
        <taxon>Basidiomycota</taxon>
        <taxon>Agaricomycotina</taxon>
        <taxon>Agaricomycetes</taxon>
        <taxon>Agaricomycetidae</taxon>
        <taxon>Agaricales</taxon>
        <taxon>Agaricales incertae sedis</taxon>
        <taxon>Dendrothele</taxon>
    </lineage>
</organism>
<proteinExistence type="predicted"/>
<dbReference type="EMBL" id="ML179039">
    <property type="protein sequence ID" value="THV07048.1"/>
    <property type="molecule type" value="Genomic_DNA"/>
</dbReference>
<feature type="region of interest" description="Disordered" evidence="1">
    <location>
        <begin position="221"/>
        <end position="266"/>
    </location>
</feature>
<accession>A0A4S8MUY0</accession>
<dbReference type="Proteomes" id="UP000297245">
    <property type="component" value="Unassembled WGS sequence"/>
</dbReference>
<gene>
    <name evidence="2" type="ORF">K435DRAFT_772765</name>
</gene>
<dbReference type="Gene3D" id="3.80.10.10">
    <property type="entry name" value="Ribonuclease Inhibitor"/>
    <property type="match status" value="1"/>
</dbReference>
<protein>
    <submittedName>
        <fullName evidence="2">Uncharacterized protein</fullName>
    </submittedName>
</protein>
<evidence type="ECO:0000313" key="3">
    <source>
        <dbReference type="Proteomes" id="UP000297245"/>
    </source>
</evidence>
<evidence type="ECO:0000256" key="1">
    <source>
        <dbReference type="SAM" id="MobiDB-lite"/>
    </source>
</evidence>
<name>A0A4S8MUY0_DENBC</name>